<reference evidence="1" key="1">
    <citation type="submission" date="2018-05" db="EMBL/GenBank/DDBJ databases">
        <authorList>
            <person name="Lanie J.A."/>
            <person name="Ng W.-L."/>
            <person name="Kazmierczak K.M."/>
            <person name="Andrzejewski T.M."/>
            <person name="Davidsen T.M."/>
            <person name="Wayne K.J."/>
            <person name="Tettelin H."/>
            <person name="Glass J.I."/>
            <person name="Rusch D."/>
            <person name="Podicherti R."/>
            <person name="Tsui H.-C.T."/>
            <person name="Winkler M.E."/>
        </authorList>
    </citation>
    <scope>NUCLEOTIDE SEQUENCE</scope>
</reference>
<dbReference type="AlphaFoldDB" id="A0A383BTR0"/>
<gene>
    <name evidence="1" type="ORF">METZ01_LOCUS475612</name>
</gene>
<feature type="non-terminal residue" evidence="1">
    <location>
        <position position="1"/>
    </location>
</feature>
<evidence type="ECO:0000313" key="1">
    <source>
        <dbReference type="EMBL" id="SVE22758.1"/>
    </source>
</evidence>
<protein>
    <submittedName>
        <fullName evidence="1">Uncharacterized protein</fullName>
    </submittedName>
</protein>
<name>A0A383BTR0_9ZZZZ</name>
<organism evidence="1">
    <name type="scientific">marine metagenome</name>
    <dbReference type="NCBI Taxonomy" id="408172"/>
    <lineage>
        <taxon>unclassified sequences</taxon>
        <taxon>metagenomes</taxon>
        <taxon>ecological metagenomes</taxon>
    </lineage>
</organism>
<sequence>STEPMSVNGDSFSYTIPGQDVTFHGLIYFINAEDQNQYSTVSDTVFMEANFEDGAVTTSNVKDGGFSSIAPEVWRLISLPAIPDDPGLEINLGDELGQEDSLIWRIFSLDDSVYIDNPTDLALGEGYWLYHRLDNNLAFDMSSGRTGNLSGTFISVKSGQWVLIGSPYSFAVNIDLDQSLFYGPIAYGLVNEAWTDIVTILQPWSGYAVYNRSDVDQTIFLDPMVGSTAQTAKLDPEDGWRVKI</sequence>
<proteinExistence type="predicted"/>
<dbReference type="EMBL" id="UINC01202787">
    <property type="protein sequence ID" value="SVE22758.1"/>
    <property type="molecule type" value="Genomic_DNA"/>
</dbReference>
<feature type="non-terminal residue" evidence="1">
    <location>
        <position position="244"/>
    </location>
</feature>
<accession>A0A383BTR0</accession>